<accession>A0A4D7QGA6</accession>
<evidence type="ECO:0008006" key="4">
    <source>
        <dbReference type="Google" id="ProtNLM"/>
    </source>
</evidence>
<protein>
    <recommendedName>
        <fullName evidence="4">Lipoprotein</fullName>
    </recommendedName>
</protein>
<evidence type="ECO:0000256" key="1">
    <source>
        <dbReference type="SAM" id="SignalP"/>
    </source>
</evidence>
<dbReference type="OrthoDB" id="9797064at2"/>
<keyword evidence="3" id="KW-1185">Reference proteome</keyword>
<evidence type="ECO:0000313" key="3">
    <source>
        <dbReference type="Proteomes" id="UP000298588"/>
    </source>
</evidence>
<feature type="chain" id="PRO_5020592059" description="Lipoprotein" evidence="1">
    <location>
        <begin position="24"/>
        <end position="130"/>
    </location>
</feature>
<dbReference type="Proteomes" id="UP000298588">
    <property type="component" value="Chromosome"/>
</dbReference>
<organism evidence="2 3">
    <name type="scientific">Phreatobacter aquaticus</name>
    <dbReference type="NCBI Taxonomy" id="2570229"/>
    <lineage>
        <taxon>Bacteria</taxon>
        <taxon>Pseudomonadati</taxon>
        <taxon>Pseudomonadota</taxon>
        <taxon>Alphaproteobacteria</taxon>
        <taxon>Hyphomicrobiales</taxon>
        <taxon>Phreatobacteraceae</taxon>
        <taxon>Phreatobacter</taxon>
    </lineage>
</organism>
<gene>
    <name evidence="2" type="ORF">E8L99_10975</name>
</gene>
<dbReference type="RefSeq" id="WP_137099570.1">
    <property type="nucleotide sequence ID" value="NZ_CP039865.1"/>
</dbReference>
<feature type="signal peptide" evidence="1">
    <location>
        <begin position="1"/>
        <end position="23"/>
    </location>
</feature>
<dbReference type="AlphaFoldDB" id="A0A4D7QGA6"/>
<dbReference type="KEGG" id="paqt:E8L99_10975"/>
<keyword evidence="1" id="KW-0732">Signal</keyword>
<proteinExistence type="predicted"/>
<dbReference type="EMBL" id="CP039865">
    <property type="protein sequence ID" value="QCK86238.1"/>
    <property type="molecule type" value="Genomic_DNA"/>
</dbReference>
<name>A0A4D7QGA6_9HYPH</name>
<reference evidence="2 3" key="1">
    <citation type="submission" date="2019-04" db="EMBL/GenBank/DDBJ databases">
        <title>Phreatobacter aquaticus sp. nov.</title>
        <authorList>
            <person name="Choi A."/>
            <person name="Baek K."/>
        </authorList>
    </citation>
    <scope>NUCLEOTIDE SEQUENCE [LARGE SCALE GENOMIC DNA]</scope>
    <source>
        <strain evidence="2 3">NMCR1094</strain>
    </source>
</reference>
<sequence length="130" mass="13951">MTTSWVLPSAAGLLAAVALSACAIPPYDDFRAGPGACLVVAATGFMLDRACTPFELSWIPGAQRLTVGQRGSGDVHILEISGRHREITVRRIRPGFYCALAYDYPNPRVTRNCRSTEPAHPPATVISVRG</sequence>
<evidence type="ECO:0000313" key="2">
    <source>
        <dbReference type="EMBL" id="QCK86238.1"/>
    </source>
</evidence>